<dbReference type="Gene3D" id="3.40.30.10">
    <property type="entry name" value="Glutaredoxin"/>
    <property type="match status" value="1"/>
</dbReference>
<dbReference type="PROSITE" id="PS50033">
    <property type="entry name" value="UBX"/>
    <property type="match status" value="1"/>
</dbReference>
<dbReference type="SUPFAM" id="SSF54236">
    <property type="entry name" value="Ubiquitin-like"/>
    <property type="match status" value="1"/>
</dbReference>
<evidence type="ECO:0000313" key="4">
    <source>
        <dbReference type="Proteomes" id="UP001165065"/>
    </source>
</evidence>
<proteinExistence type="predicted"/>
<dbReference type="InterPro" id="IPR036249">
    <property type="entry name" value="Thioredoxin-like_sf"/>
</dbReference>
<dbReference type="Pfam" id="PF00789">
    <property type="entry name" value="UBX"/>
    <property type="match status" value="1"/>
</dbReference>
<dbReference type="Proteomes" id="UP001165065">
    <property type="component" value="Unassembled WGS sequence"/>
</dbReference>
<dbReference type="CDD" id="cd02958">
    <property type="entry name" value="UAS"/>
    <property type="match status" value="1"/>
</dbReference>
<name>A0A9W7GN38_9STRA</name>
<protein>
    <recommendedName>
        <fullName evidence="2">UBX domain-containing protein</fullName>
    </recommendedName>
</protein>
<dbReference type="SMART" id="SM00594">
    <property type="entry name" value="UAS"/>
    <property type="match status" value="1"/>
</dbReference>
<reference evidence="4" key="1">
    <citation type="journal article" date="2023" name="Commun. Biol.">
        <title>Genome analysis of Parmales, the sister group of diatoms, reveals the evolutionary specialization of diatoms from phago-mixotrophs to photoautotrophs.</title>
        <authorList>
            <person name="Ban H."/>
            <person name="Sato S."/>
            <person name="Yoshikawa S."/>
            <person name="Yamada K."/>
            <person name="Nakamura Y."/>
            <person name="Ichinomiya M."/>
            <person name="Sato N."/>
            <person name="Blanc-Mathieu R."/>
            <person name="Endo H."/>
            <person name="Kuwata A."/>
            <person name="Ogata H."/>
        </authorList>
    </citation>
    <scope>NUCLEOTIDE SEQUENCE [LARGE SCALE GENOMIC DNA]</scope>
</reference>
<dbReference type="Gene3D" id="3.10.20.90">
    <property type="entry name" value="Phosphatidylinositol 3-kinase Catalytic Subunit, Chain A, domain 1"/>
    <property type="match status" value="1"/>
</dbReference>
<dbReference type="OrthoDB" id="270602at2759"/>
<comment type="caution">
    <text evidence="3">The sequence shown here is derived from an EMBL/GenBank/DDBJ whole genome shotgun (WGS) entry which is preliminary data.</text>
</comment>
<feature type="domain" description="UBX" evidence="2">
    <location>
        <begin position="262"/>
        <end position="324"/>
    </location>
</feature>
<sequence length="327" mass="35831">DVDEDEMEGSEGAQASKNLSDMFSAPTYLFVGPFQAARQAAKDSKRWMLVNIQSDSDFACHALNRDVWKDEMVESLVQSGFIFWQQSDKSEEAKTYIERYQVQSFPHIAFLDPRTSRKCWSKEGWSMENPVTAETFMEAAVDFCDRNSFDKPPAAPRSRAPSGSGIGGNPSPVRSGDAQEDEALQAALRASMEDGTNMPPLPPTEAPLATETTIPTAQMTPAPPPPPPAPVEASIFTKFATMTVPPEPASGGSKISFRLCSSRKIRSFPPSTTMAVIFAFVAQEEGADGKEFELRAGYPPKVLDPEEGGTVEEMKLEGETVTMRWKD</sequence>
<evidence type="ECO:0000256" key="1">
    <source>
        <dbReference type="SAM" id="MobiDB-lite"/>
    </source>
</evidence>
<dbReference type="InterPro" id="IPR006577">
    <property type="entry name" value="UAS"/>
</dbReference>
<dbReference type="PANTHER" id="PTHR23322">
    <property type="entry name" value="FAS-ASSOCIATED PROTEIN"/>
    <property type="match status" value="1"/>
</dbReference>
<dbReference type="AlphaFoldDB" id="A0A9W7GN38"/>
<dbReference type="Pfam" id="PF13899">
    <property type="entry name" value="Thioredoxin_7"/>
    <property type="match status" value="1"/>
</dbReference>
<dbReference type="CDD" id="cd01767">
    <property type="entry name" value="UBX"/>
    <property type="match status" value="1"/>
</dbReference>
<dbReference type="InterPro" id="IPR050730">
    <property type="entry name" value="UBX_domain-protein"/>
</dbReference>
<dbReference type="InterPro" id="IPR029071">
    <property type="entry name" value="Ubiquitin-like_domsf"/>
</dbReference>
<dbReference type="EMBL" id="BRYA01000387">
    <property type="protein sequence ID" value="GMI48350.1"/>
    <property type="molecule type" value="Genomic_DNA"/>
</dbReference>
<evidence type="ECO:0000313" key="3">
    <source>
        <dbReference type="EMBL" id="GMI48350.1"/>
    </source>
</evidence>
<feature type="region of interest" description="Disordered" evidence="1">
    <location>
        <begin position="147"/>
        <end position="180"/>
    </location>
</feature>
<organism evidence="3 4">
    <name type="scientific">Triparma columacea</name>
    <dbReference type="NCBI Taxonomy" id="722753"/>
    <lineage>
        <taxon>Eukaryota</taxon>
        <taxon>Sar</taxon>
        <taxon>Stramenopiles</taxon>
        <taxon>Ochrophyta</taxon>
        <taxon>Bolidophyceae</taxon>
        <taxon>Parmales</taxon>
        <taxon>Triparmaceae</taxon>
        <taxon>Triparma</taxon>
    </lineage>
</organism>
<dbReference type="GO" id="GO:0043130">
    <property type="term" value="F:ubiquitin binding"/>
    <property type="evidence" value="ECO:0007669"/>
    <property type="project" value="TreeGrafter"/>
</dbReference>
<keyword evidence="4" id="KW-1185">Reference proteome</keyword>
<accession>A0A9W7GN38</accession>
<gene>
    <name evidence="3" type="ORF">TrCOL_g5871</name>
</gene>
<dbReference type="GO" id="GO:0043161">
    <property type="term" value="P:proteasome-mediated ubiquitin-dependent protein catabolic process"/>
    <property type="evidence" value="ECO:0007669"/>
    <property type="project" value="TreeGrafter"/>
</dbReference>
<evidence type="ECO:0000259" key="2">
    <source>
        <dbReference type="PROSITE" id="PS50033"/>
    </source>
</evidence>
<dbReference type="SUPFAM" id="SSF52833">
    <property type="entry name" value="Thioredoxin-like"/>
    <property type="match status" value="1"/>
</dbReference>
<dbReference type="InterPro" id="IPR001012">
    <property type="entry name" value="UBX_dom"/>
</dbReference>
<feature type="non-terminal residue" evidence="3">
    <location>
        <position position="1"/>
    </location>
</feature>
<dbReference type="GO" id="GO:0005634">
    <property type="term" value="C:nucleus"/>
    <property type="evidence" value="ECO:0007669"/>
    <property type="project" value="TreeGrafter"/>
</dbReference>
<dbReference type="PANTHER" id="PTHR23322:SF6">
    <property type="entry name" value="UBX DOMAIN-CONTAINING PROTEIN 7"/>
    <property type="match status" value="1"/>
</dbReference>